<feature type="compositionally biased region" description="Low complexity" evidence="1">
    <location>
        <begin position="36"/>
        <end position="51"/>
    </location>
</feature>
<dbReference type="PANTHER" id="PTHR42339:SF1">
    <property type="entry name" value="HISTONE H1"/>
    <property type="match status" value="1"/>
</dbReference>
<gene>
    <name evidence="2" type="ORF">OHK93_006885</name>
</gene>
<reference evidence="2" key="1">
    <citation type="journal article" date="2023" name="Genome Biol. Evol.">
        <title>First Whole Genome Sequence and Flow Cytometry Genome Size Data for the Lichen-Forming Fungus Ramalina farinacea (Ascomycota).</title>
        <authorList>
            <person name="Llewellyn T."/>
            <person name="Mian S."/>
            <person name="Hill R."/>
            <person name="Leitch I.J."/>
            <person name="Gaya E."/>
        </authorList>
    </citation>
    <scope>NUCLEOTIDE SEQUENCE</scope>
    <source>
        <strain evidence="2">LIQ254RAFAR</strain>
    </source>
</reference>
<protein>
    <submittedName>
        <fullName evidence="2">Uncharacterized protein</fullName>
    </submittedName>
</protein>
<evidence type="ECO:0000313" key="3">
    <source>
        <dbReference type="Proteomes" id="UP001161017"/>
    </source>
</evidence>
<dbReference type="PANTHER" id="PTHR42339">
    <property type="entry name" value="HISTONE H1"/>
    <property type="match status" value="1"/>
</dbReference>
<evidence type="ECO:0000256" key="1">
    <source>
        <dbReference type="SAM" id="MobiDB-lite"/>
    </source>
</evidence>
<feature type="compositionally biased region" description="Low complexity" evidence="1">
    <location>
        <begin position="1"/>
        <end position="14"/>
    </location>
</feature>
<sequence>MPKAATKKNTASSARQEPYTKSSPKDSAIADKENIAPSPEKSSSAKPTPKAKSQDASATKHTHTDYRAVPLDQVKGEVPCYDNAAAVRRKLKNLLASKENIPDISPAKKWSQAGMAAEMQKLEEVDGPVEEMNKNGNGPTTRSLAIFLKKSGNMGGADSPCFYWGYVLLEKLRIMKREKKSKPRMKAEEE</sequence>
<accession>A0AA43QJG5</accession>
<evidence type="ECO:0000313" key="2">
    <source>
        <dbReference type="EMBL" id="MDI1487615.1"/>
    </source>
</evidence>
<name>A0AA43QJG5_9LECA</name>
<dbReference type="EMBL" id="JAPUFD010000006">
    <property type="protein sequence ID" value="MDI1487615.1"/>
    <property type="molecule type" value="Genomic_DNA"/>
</dbReference>
<keyword evidence="3" id="KW-1185">Reference proteome</keyword>
<proteinExistence type="predicted"/>
<organism evidence="2 3">
    <name type="scientific">Ramalina farinacea</name>
    <dbReference type="NCBI Taxonomy" id="258253"/>
    <lineage>
        <taxon>Eukaryota</taxon>
        <taxon>Fungi</taxon>
        <taxon>Dikarya</taxon>
        <taxon>Ascomycota</taxon>
        <taxon>Pezizomycotina</taxon>
        <taxon>Lecanoromycetes</taxon>
        <taxon>OSLEUM clade</taxon>
        <taxon>Lecanoromycetidae</taxon>
        <taxon>Lecanorales</taxon>
        <taxon>Lecanorineae</taxon>
        <taxon>Ramalinaceae</taxon>
        <taxon>Ramalina</taxon>
    </lineage>
</organism>
<dbReference type="Proteomes" id="UP001161017">
    <property type="component" value="Unassembled WGS sequence"/>
</dbReference>
<dbReference type="AlphaFoldDB" id="A0AA43QJG5"/>
<feature type="region of interest" description="Disordered" evidence="1">
    <location>
        <begin position="1"/>
        <end position="70"/>
    </location>
</feature>
<comment type="caution">
    <text evidence="2">The sequence shown here is derived from an EMBL/GenBank/DDBJ whole genome shotgun (WGS) entry which is preliminary data.</text>
</comment>